<evidence type="ECO:0000256" key="1">
    <source>
        <dbReference type="ARBA" id="ARBA00023125"/>
    </source>
</evidence>
<reference evidence="3 4" key="1">
    <citation type="journal article" date="2006" name="PLoS Genet.">
        <title>Comparative genomics of emerging human ehrlichiosis agents.</title>
        <authorList>
            <person name="Dunning Hotopp J.C."/>
            <person name="Lin M."/>
            <person name="Madupu R."/>
            <person name="Crabtree J."/>
            <person name="Angiuoli S.V."/>
            <person name="Eisen J.A."/>
            <person name="Seshadri R."/>
            <person name="Ren Q."/>
            <person name="Wu M."/>
            <person name="Utterback T.R."/>
            <person name="Smith S."/>
            <person name="Lewis M."/>
            <person name="Khouri H."/>
            <person name="Zhang C."/>
            <person name="Niu H."/>
            <person name="Lin Q."/>
            <person name="Ohashi N."/>
            <person name="Zhi N."/>
            <person name="Nelson W."/>
            <person name="Brinkac L.M."/>
            <person name="Dodson R.J."/>
            <person name="Rosovitz M.J."/>
            <person name="Sundaram J."/>
            <person name="Daugherty S.C."/>
            <person name="Davidsen T."/>
            <person name="Durkin A.S."/>
            <person name="Gwinn M."/>
            <person name="Haft D.H."/>
            <person name="Selengut J.D."/>
            <person name="Sullivan S.A."/>
            <person name="Zafar N."/>
            <person name="Zhou L."/>
            <person name="Benahmed F."/>
            <person name="Forberger H."/>
            <person name="Halpin R."/>
            <person name="Mulligan S."/>
            <person name="Robinson J."/>
            <person name="White O."/>
            <person name="Rikihisa Y."/>
            <person name="Tettelin H."/>
        </authorList>
    </citation>
    <scope>NUCLEOTIDE SEQUENCE [LARGE SCALE GENOMIC DNA]</scope>
    <source>
        <strain evidence="4">ATCC VR-367 / Miyayama</strain>
    </source>
</reference>
<dbReference type="CDD" id="cd04765">
    <property type="entry name" value="HTH_MlrA-like_sg2"/>
    <property type="match status" value="1"/>
</dbReference>
<evidence type="ECO:0000313" key="4">
    <source>
        <dbReference type="Proteomes" id="UP000001942"/>
    </source>
</evidence>
<dbReference type="PANTHER" id="PTHR30204:SF15">
    <property type="entry name" value="BLL5018 PROTEIN"/>
    <property type="match status" value="1"/>
</dbReference>
<keyword evidence="1" id="KW-0238">DNA-binding</keyword>
<sequence>MHMFCFEKGKLYYSIREVAEIIGLKEYVLRYWETQFPETLKPKRQSGKRLYTQSDIKAIQKIQELLHKRGMTIRGARSALEGDPNQTELEMATEHLRSLRDFLTKFAKD</sequence>
<proteinExistence type="predicted"/>
<dbReference type="Gene3D" id="1.10.1660.10">
    <property type="match status" value="1"/>
</dbReference>
<dbReference type="PANTHER" id="PTHR30204">
    <property type="entry name" value="REDOX-CYCLING DRUG-SENSING TRANSCRIPTIONAL ACTIVATOR SOXR"/>
    <property type="match status" value="1"/>
</dbReference>
<dbReference type="eggNOG" id="COG0789">
    <property type="taxonomic scope" value="Bacteria"/>
</dbReference>
<dbReference type="PROSITE" id="PS50937">
    <property type="entry name" value="HTH_MERR_2"/>
    <property type="match status" value="1"/>
</dbReference>
<evidence type="ECO:0000259" key="2">
    <source>
        <dbReference type="PROSITE" id="PS50937"/>
    </source>
</evidence>
<accession>Q2GEB4</accession>
<dbReference type="Pfam" id="PF13411">
    <property type="entry name" value="MerR_1"/>
    <property type="match status" value="1"/>
</dbReference>
<dbReference type="HOGENOM" id="CLU_045945_5_0_5"/>
<dbReference type="GO" id="GO:0003700">
    <property type="term" value="F:DNA-binding transcription factor activity"/>
    <property type="evidence" value="ECO:0007669"/>
    <property type="project" value="InterPro"/>
</dbReference>
<protein>
    <recommendedName>
        <fullName evidence="2">HTH merR-type domain-containing protein</fullName>
    </recommendedName>
</protein>
<dbReference type="GO" id="GO:0003677">
    <property type="term" value="F:DNA binding"/>
    <property type="evidence" value="ECO:0007669"/>
    <property type="project" value="UniProtKB-KW"/>
</dbReference>
<organism evidence="3 4">
    <name type="scientific">Ehrlichia sennetsu (strain ATCC VR-367 / Miyayama)</name>
    <name type="common">Neorickettsia sennetsu</name>
    <dbReference type="NCBI Taxonomy" id="222891"/>
    <lineage>
        <taxon>Bacteria</taxon>
        <taxon>Pseudomonadati</taxon>
        <taxon>Pseudomonadota</taxon>
        <taxon>Alphaproteobacteria</taxon>
        <taxon>Rickettsiales</taxon>
        <taxon>Anaplasmataceae</taxon>
        <taxon>Ehrlichia</taxon>
    </lineage>
</organism>
<name>Q2GEB4_EHRS3</name>
<gene>
    <name evidence="3" type="ordered locus">NSE_0291</name>
</gene>
<dbReference type="EMBL" id="CP000237">
    <property type="protein sequence ID" value="ABD45652.1"/>
    <property type="molecule type" value="Genomic_DNA"/>
</dbReference>
<dbReference type="SUPFAM" id="SSF46955">
    <property type="entry name" value="Putative DNA-binding domain"/>
    <property type="match status" value="1"/>
</dbReference>
<evidence type="ECO:0000313" key="3">
    <source>
        <dbReference type="EMBL" id="ABD45652.1"/>
    </source>
</evidence>
<dbReference type="InterPro" id="IPR000551">
    <property type="entry name" value="MerR-type_HTH_dom"/>
</dbReference>
<dbReference type="AlphaFoldDB" id="Q2GEB4"/>
<dbReference type="STRING" id="222891.NSE_0291"/>
<dbReference type="InterPro" id="IPR047057">
    <property type="entry name" value="MerR_fam"/>
</dbReference>
<dbReference type="Proteomes" id="UP000001942">
    <property type="component" value="Chromosome"/>
</dbReference>
<dbReference type="KEGG" id="nse:NSE_0291"/>
<dbReference type="InterPro" id="IPR009061">
    <property type="entry name" value="DNA-bd_dom_put_sf"/>
</dbReference>
<dbReference type="SMART" id="SM00422">
    <property type="entry name" value="HTH_MERR"/>
    <property type="match status" value="1"/>
</dbReference>
<keyword evidence="4" id="KW-1185">Reference proteome</keyword>
<feature type="domain" description="HTH merR-type" evidence="2">
    <location>
        <begin position="12"/>
        <end position="82"/>
    </location>
</feature>